<feature type="chain" id="PRO_5011974576" evidence="6">
    <location>
        <begin position="27"/>
        <end position="329"/>
    </location>
</feature>
<dbReference type="NCBIfam" id="NF037995">
    <property type="entry name" value="TRAP_S1"/>
    <property type="match status" value="1"/>
</dbReference>
<keyword evidence="3" id="KW-0813">Transport</keyword>
<protein>
    <submittedName>
        <fullName evidence="8">ABC transporter substrate-binding protein</fullName>
    </submittedName>
    <submittedName>
        <fullName evidence="7">Sialic acid TRAP transporter substrate-binding protein SiaP</fullName>
    </submittedName>
</protein>
<dbReference type="NCBIfam" id="TIGR00787">
    <property type="entry name" value="dctP"/>
    <property type="match status" value="1"/>
</dbReference>
<feature type="signal peptide" evidence="6">
    <location>
        <begin position="1"/>
        <end position="26"/>
    </location>
</feature>
<accession>A0A2A3JPD2</accession>
<keyword evidence="5" id="KW-0574">Periplasm</keyword>
<evidence type="ECO:0000313" key="8">
    <source>
        <dbReference type="EMBL" id="PBD16972.1"/>
    </source>
</evidence>
<dbReference type="Proteomes" id="UP000217448">
    <property type="component" value="Unassembled WGS sequence"/>
</dbReference>
<dbReference type="EMBL" id="NTHN02000009">
    <property type="protein sequence ID" value="MCT4370098.1"/>
    <property type="molecule type" value="Genomic_DNA"/>
</dbReference>
<reference evidence="7" key="3">
    <citation type="submission" date="2024-05" db="EMBL/GenBank/DDBJ databases">
        <title>Yangia mangrovi SAOS 153D genome.</title>
        <authorList>
            <person name="Verma A."/>
            <person name="Pal Y."/>
            <person name="Sundharam S."/>
            <person name="Bisht B."/>
            <person name="Srinivasan K."/>
        </authorList>
    </citation>
    <scope>NUCLEOTIDE SEQUENCE</scope>
    <source>
        <strain evidence="7">SAOS 153D</strain>
    </source>
</reference>
<dbReference type="CDD" id="cd13672">
    <property type="entry name" value="PBP2_TRAP_Siap"/>
    <property type="match status" value="1"/>
</dbReference>
<dbReference type="RefSeq" id="WP_095884199.1">
    <property type="nucleotide sequence ID" value="NZ_NTHN02000009.1"/>
</dbReference>
<evidence type="ECO:0000256" key="5">
    <source>
        <dbReference type="ARBA" id="ARBA00022764"/>
    </source>
</evidence>
<evidence type="ECO:0000256" key="2">
    <source>
        <dbReference type="ARBA" id="ARBA00009023"/>
    </source>
</evidence>
<evidence type="ECO:0000256" key="4">
    <source>
        <dbReference type="ARBA" id="ARBA00022729"/>
    </source>
</evidence>
<dbReference type="PANTHER" id="PTHR33376:SF4">
    <property type="entry name" value="SIALIC ACID-BINDING PERIPLASMIC PROTEIN SIAP"/>
    <property type="match status" value="1"/>
</dbReference>
<dbReference type="OrthoDB" id="8673861at2"/>
<evidence type="ECO:0000313" key="9">
    <source>
        <dbReference type="Proteomes" id="UP000217448"/>
    </source>
</evidence>
<name>A0A2A3JPD2_9RHOB</name>
<gene>
    <name evidence="7" type="ORF">CLG85_007015</name>
    <name evidence="8" type="ORF">CLG85_22635</name>
</gene>
<dbReference type="InterPro" id="IPR018389">
    <property type="entry name" value="DctP_fam"/>
</dbReference>
<keyword evidence="4 6" id="KW-0732">Signal</keyword>
<dbReference type="GO" id="GO:0055085">
    <property type="term" value="P:transmembrane transport"/>
    <property type="evidence" value="ECO:0007669"/>
    <property type="project" value="InterPro"/>
</dbReference>
<dbReference type="GO" id="GO:0030288">
    <property type="term" value="C:outer membrane-bounded periplasmic space"/>
    <property type="evidence" value="ECO:0007669"/>
    <property type="project" value="InterPro"/>
</dbReference>
<dbReference type="Gene3D" id="3.40.190.170">
    <property type="entry name" value="Bacterial extracellular solute-binding protein, family 7"/>
    <property type="match status" value="1"/>
</dbReference>
<evidence type="ECO:0000256" key="1">
    <source>
        <dbReference type="ARBA" id="ARBA00004418"/>
    </source>
</evidence>
<sequence>MTRITKTLAFLTTAAVALGAALPASAQAERVLKFAHVYETAEPYHTCAVAANDALMTATDNRLGIEVFPASTLGKESDINEGLSLGTVDIIYTGQLFAGRYYGPLAIGGAPFMFRDYAHWDAYRNSDLFNELTQGYADATGNHVTSLTYYGQRHVTSNKPILTPADMDGLKIRVPNAPLYMMFPKATGANPTPIAFAEVYLALQQGTVDAQENPLPTIQAKKFYEVQSNINLTGHITDALLTIVGGPTWTSLSEEDQAALEQVLDDTATCATEQVIEAENNLKQWFIDEGVTVNEVDRGPFIEAVKAMHNGDMATWDQATYDRLQAIGQ</sequence>
<evidence type="ECO:0000256" key="6">
    <source>
        <dbReference type="SAM" id="SignalP"/>
    </source>
</evidence>
<reference evidence="8" key="1">
    <citation type="submission" date="2017-09" db="EMBL/GenBank/DDBJ databases">
        <title>Yangia sp. SAOS 153D whole genome sequencing.</title>
        <authorList>
            <person name="Verma A."/>
            <person name="Krishnamurthi S."/>
        </authorList>
    </citation>
    <scope>NUCLEOTIDE SEQUENCE [LARGE SCALE GENOMIC DNA]</scope>
    <source>
        <strain evidence="8">SAOS 153D</strain>
    </source>
</reference>
<dbReference type="EMBL" id="NTHN01000486">
    <property type="protein sequence ID" value="PBD16972.1"/>
    <property type="molecule type" value="Genomic_DNA"/>
</dbReference>
<dbReference type="PANTHER" id="PTHR33376">
    <property type="match status" value="1"/>
</dbReference>
<evidence type="ECO:0000313" key="7">
    <source>
        <dbReference type="EMBL" id="MCT4370098.1"/>
    </source>
</evidence>
<organism evidence="8">
    <name type="scientific">Alloyangia mangrovi</name>
    <dbReference type="NCBI Taxonomy" id="1779329"/>
    <lineage>
        <taxon>Bacteria</taxon>
        <taxon>Pseudomonadati</taxon>
        <taxon>Pseudomonadota</taxon>
        <taxon>Alphaproteobacteria</taxon>
        <taxon>Rhodobacterales</taxon>
        <taxon>Roseobacteraceae</taxon>
        <taxon>Alloyangia</taxon>
    </lineage>
</organism>
<keyword evidence="9" id="KW-1185">Reference proteome</keyword>
<proteinExistence type="inferred from homology"/>
<dbReference type="InterPro" id="IPR004682">
    <property type="entry name" value="TRAP_DctP"/>
</dbReference>
<dbReference type="InterPro" id="IPR038404">
    <property type="entry name" value="TRAP_DctP_sf"/>
</dbReference>
<dbReference type="Pfam" id="PF03480">
    <property type="entry name" value="DctP"/>
    <property type="match status" value="1"/>
</dbReference>
<comment type="caution">
    <text evidence="8">The sequence shown here is derived from an EMBL/GenBank/DDBJ whole genome shotgun (WGS) entry which is preliminary data.</text>
</comment>
<evidence type="ECO:0000256" key="3">
    <source>
        <dbReference type="ARBA" id="ARBA00022448"/>
    </source>
</evidence>
<dbReference type="AlphaFoldDB" id="A0A2A3JPD2"/>
<reference evidence="9" key="2">
    <citation type="submission" date="2023-07" db="EMBL/GenBank/DDBJ databases">
        <title>Yangia mangrovi SAOS 153D genome.</title>
        <authorList>
            <person name="Verma A."/>
            <person name="Pal Y."/>
            <person name="Sundharam S."/>
            <person name="Bisht B."/>
            <person name="Srinivasan K."/>
        </authorList>
    </citation>
    <scope>NUCLEOTIDE SEQUENCE [LARGE SCALE GENOMIC DNA]</scope>
    <source>
        <strain evidence="9">SAOS 153D</strain>
    </source>
</reference>
<comment type="subcellular location">
    <subcellularLocation>
        <location evidence="1">Periplasm</location>
    </subcellularLocation>
</comment>
<comment type="similarity">
    <text evidence="2">Belongs to the bacterial solute-binding protein 7 family.</text>
</comment>